<dbReference type="InterPro" id="IPR011075">
    <property type="entry name" value="TetR_C"/>
</dbReference>
<dbReference type="EMBL" id="CABPSB010000025">
    <property type="protein sequence ID" value="VVE51337.1"/>
    <property type="molecule type" value="Genomic_DNA"/>
</dbReference>
<reference evidence="4 5" key="1">
    <citation type="submission" date="2019-08" db="EMBL/GenBank/DDBJ databases">
        <authorList>
            <person name="Peeters C."/>
        </authorList>
    </citation>
    <scope>NUCLEOTIDE SEQUENCE [LARGE SCALE GENOMIC DNA]</scope>
    <source>
        <strain evidence="4 5">LMG 31108</strain>
    </source>
</reference>
<keyword evidence="2" id="KW-0804">Transcription</keyword>
<evidence type="ECO:0000256" key="1">
    <source>
        <dbReference type="ARBA" id="ARBA00023015"/>
    </source>
</evidence>
<name>A0A5E4YS72_9BURK</name>
<keyword evidence="1" id="KW-0805">Transcription regulation</keyword>
<protein>
    <submittedName>
        <fullName evidence="4">TetR family transcriptional regulator</fullName>
    </submittedName>
</protein>
<proteinExistence type="predicted"/>
<evidence type="ECO:0000313" key="4">
    <source>
        <dbReference type="EMBL" id="VVE51337.1"/>
    </source>
</evidence>
<evidence type="ECO:0000259" key="3">
    <source>
        <dbReference type="Pfam" id="PF16925"/>
    </source>
</evidence>
<evidence type="ECO:0000313" key="5">
    <source>
        <dbReference type="Proteomes" id="UP000406256"/>
    </source>
</evidence>
<dbReference type="InterPro" id="IPR036271">
    <property type="entry name" value="Tet_transcr_reg_TetR-rel_C_sf"/>
</dbReference>
<dbReference type="SUPFAM" id="SSF48498">
    <property type="entry name" value="Tetracyclin repressor-like, C-terminal domain"/>
    <property type="match status" value="1"/>
</dbReference>
<dbReference type="Pfam" id="PF16925">
    <property type="entry name" value="TetR_C_13"/>
    <property type="match status" value="1"/>
</dbReference>
<dbReference type="Gene3D" id="1.10.357.10">
    <property type="entry name" value="Tetracycline Repressor, domain 2"/>
    <property type="match status" value="1"/>
</dbReference>
<dbReference type="RefSeq" id="WP_246184117.1">
    <property type="nucleotide sequence ID" value="NZ_CABPSB010000025.1"/>
</dbReference>
<feature type="domain" description="Tetracyclin repressor-like C-terminal" evidence="3">
    <location>
        <begin position="18"/>
        <end position="116"/>
    </location>
</feature>
<organism evidence="4 5">
    <name type="scientific">Pandoraea anhela</name>
    <dbReference type="NCBI Taxonomy" id="2508295"/>
    <lineage>
        <taxon>Bacteria</taxon>
        <taxon>Pseudomonadati</taxon>
        <taxon>Pseudomonadota</taxon>
        <taxon>Betaproteobacteria</taxon>
        <taxon>Burkholderiales</taxon>
        <taxon>Burkholderiaceae</taxon>
        <taxon>Pandoraea</taxon>
    </lineage>
</organism>
<gene>
    <name evidence="4" type="ORF">PAN31108_04719</name>
</gene>
<accession>A0A5E4YS72</accession>
<keyword evidence="5" id="KW-1185">Reference proteome</keyword>
<sequence length="130" mass="14478">MWYRWFDEKLPKCSIAPLGQLLTLFDLLKEWFGRDDFYGCIFLNAVAEHDKESGWVRTFALDHRRNVDRRVIALLQSAGAPSPERLTDKIAMVIDGAIIAAMVTGDASVADLARETTADLLTAAGLQLPI</sequence>
<dbReference type="Proteomes" id="UP000406256">
    <property type="component" value="Unassembled WGS sequence"/>
</dbReference>
<evidence type="ECO:0000256" key="2">
    <source>
        <dbReference type="ARBA" id="ARBA00023163"/>
    </source>
</evidence>
<dbReference type="AlphaFoldDB" id="A0A5E4YS72"/>